<gene>
    <name evidence="2" type="ORF">SAMN05660841_02916</name>
</gene>
<protein>
    <submittedName>
        <fullName evidence="2">Kelch motif-containing protein</fullName>
    </submittedName>
</protein>
<proteinExistence type="predicted"/>
<dbReference type="Pfam" id="PF24996">
    <property type="entry name" value="NANM"/>
    <property type="match status" value="1"/>
</dbReference>
<dbReference type="PROSITE" id="PS51257">
    <property type="entry name" value="PROKAR_LIPOPROTEIN"/>
    <property type="match status" value="1"/>
</dbReference>
<reference evidence="3" key="1">
    <citation type="submission" date="2017-02" db="EMBL/GenBank/DDBJ databases">
        <authorList>
            <person name="Varghese N."/>
            <person name="Submissions S."/>
        </authorList>
    </citation>
    <scope>NUCLEOTIDE SEQUENCE [LARGE SCALE GENOMIC DNA]</scope>
    <source>
        <strain evidence="3">DSM 24091</strain>
    </source>
</reference>
<dbReference type="AlphaFoldDB" id="A0A1T5EZD4"/>
<dbReference type="Proteomes" id="UP000190150">
    <property type="component" value="Unassembled WGS sequence"/>
</dbReference>
<dbReference type="OrthoDB" id="9803597at2"/>
<dbReference type="InterPro" id="IPR006652">
    <property type="entry name" value="Kelch_1"/>
</dbReference>
<name>A0A1T5EZD4_9SPHI</name>
<accession>A0A1T5EZD4</accession>
<keyword evidence="1" id="KW-0732">Signal</keyword>
<evidence type="ECO:0000256" key="1">
    <source>
        <dbReference type="SAM" id="SignalP"/>
    </source>
</evidence>
<sequence length="374" mass="40882">MYKATLFLCLVLLSGCVMNNKSRLMLDWKEGGVLPKGGQGDHIGIAGPVTGVMEDRLIIAGGANFPNGMPWDGGKKTYQKEAYFFKIDAEGKLILEMIKPFADSIAYSANTSANGYIYSIGGERSGVASADVWRYSLVNNELVREALPSLPVPLTNGAAVYLNGALYMIGGENTDQVSDKVYRLQVSNGTFMWEQFAVLKYPLSHTMVVADSGQHIVILGGRMRNDNATSKIYDQAYMLNTQDRSLTSLPVLPYPLAAGTAIFYNNSVILFGGDNGATFNRVEELIAATNLSKDDREREELTKQKNLIQREHPGFGKEVWALDLITLGWSRLADIEGDSPVTTTAISKDDLVIIPSGEIRAGVRTNRILVGQIK</sequence>
<dbReference type="SUPFAM" id="SSF117281">
    <property type="entry name" value="Kelch motif"/>
    <property type="match status" value="1"/>
</dbReference>
<evidence type="ECO:0000313" key="3">
    <source>
        <dbReference type="Proteomes" id="UP000190150"/>
    </source>
</evidence>
<dbReference type="STRING" id="1513896.SAMN05660841_02916"/>
<feature type="chain" id="PRO_5013250684" evidence="1">
    <location>
        <begin position="20"/>
        <end position="374"/>
    </location>
</feature>
<organism evidence="2 3">
    <name type="scientific">Sphingobacterium nematocida</name>
    <dbReference type="NCBI Taxonomy" id="1513896"/>
    <lineage>
        <taxon>Bacteria</taxon>
        <taxon>Pseudomonadati</taxon>
        <taxon>Bacteroidota</taxon>
        <taxon>Sphingobacteriia</taxon>
        <taxon>Sphingobacteriales</taxon>
        <taxon>Sphingobacteriaceae</taxon>
        <taxon>Sphingobacterium</taxon>
    </lineage>
</organism>
<feature type="signal peptide" evidence="1">
    <location>
        <begin position="1"/>
        <end position="19"/>
    </location>
</feature>
<dbReference type="InterPro" id="IPR015915">
    <property type="entry name" value="Kelch-typ_b-propeller"/>
</dbReference>
<dbReference type="PANTHER" id="PTHR23244">
    <property type="entry name" value="KELCH REPEAT DOMAIN"/>
    <property type="match status" value="1"/>
</dbReference>
<dbReference type="Gene3D" id="2.120.10.80">
    <property type="entry name" value="Kelch-type beta propeller"/>
    <property type="match status" value="1"/>
</dbReference>
<keyword evidence="3" id="KW-1185">Reference proteome</keyword>
<dbReference type="EMBL" id="FUZF01000013">
    <property type="protein sequence ID" value="SKB89295.1"/>
    <property type="molecule type" value="Genomic_DNA"/>
</dbReference>
<dbReference type="Pfam" id="PF01344">
    <property type="entry name" value="Kelch_1"/>
    <property type="match status" value="1"/>
</dbReference>
<dbReference type="InterPro" id="IPR056734">
    <property type="entry name" value="NANM"/>
</dbReference>
<evidence type="ECO:0000313" key="2">
    <source>
        <dbReference type="EMBL" id="SKB89295.1"/>
    </source>
</evidence>